<evidence type="ECO:0000256" key="1">
    <source>
        <dbReference type="SAM" id="SignalP"/>
    </source>
</evidence>
<dbReference type="EMBL" id="JBHTJH010000010">
    <property type="protein sequence ID" value="MFD0862624.1"/>
    <property type="molecule type" value="Genomic_DNA"/>
</dbReference>
<dbReference type="Pfam" id="PF02469">
    <property type="entry name" value="Fasciclin"/>
    <property type="match status" value="1"/>
</dbReference>
<dbReference type="Gene3D" id="2.30.180.10">
    <property type="entry name" value="FAS1 domain"/>
    <property type="match status" value="1"/>
</dbReference>
<dbReference type="PANTHER" id="PTHR10900">
    <property type="entry name" value="PERIOSTIN-RELATED"/>
    <property type="match status" value="1"/>
</dbReference>
<dbReference type="Proteomes" id="UP001596978">
    <property type="component" value="Unassembled WGS sequence"/>
</dbReference>
<gene>
    <name evidence="3" type="ORF">ACFQ1M_10455</name>
</gene>
<proteinExistence type="predicted"/>
<dbReference type="SMART" id="SM00554">
    <property type="entry name" value="FAS1"/>
    <property type="match status" value="1"/>
</dbReference>
<organism evidence="3 4">
    <name type="scientific">Sungkyunkwania multivorans</name>
    <dbReference type="NCBI Taxonomy" id="1173618"/>
    <lineage>
        <taxon>Bacteria</taxon>
        <taxon>Pseudomonadati</taxon>
        <taxon>Bacteroidota</taxon>
        <taxon>Flavobacteriia</taxon>
        <taxon>Flavobacteriales</taxon>
        <taxon>Flavobacteriaceae</taxon>
        <taxon>Sungkyunkwania</taxon>
    </lineage>
</organism>
<evidence type="ECO:0000313" key="4">
    <source>
        <dbReference type="Proteomes" id="UP001596978"/>
    </source>
</evidence>
<evidence type="ECO:0000259" key="2">
    <source>
        <dbReference type="PROSITE" id="PS50213"/>
    </source>
</evidence>
<feature type="domain" description="FAS1" evidence="2">
    <location>
        <begin position="42"/>
        <end position="186"/>
    </location>
</feature>
<dbReference type="PROSITE" id="PS50213">
    <property type="entry name" value="FAS1"/>
    <property type="match status" value="1"/>
</dbReference>
<evidence type="ECO:0000313" key="3">
    <source>
        <dbReference type="EMBL" id="MFD0862624.1"/>
    </source>
</evidence>
<comment type="caution">
    <text evidence="3">The sequence shown here is derived from an EMBL/GenBank/DDBJ whole genome shotgun (WGS) entry which is preliminary data.</text>
</comment>
<dbReference type="InterPro" id="IPR000782">
    <property type="entry name" value="FAS1_domain"/>
</dbReference>
<name>A0ABW3D0I2_9FLAO</name>
<feature type="chain" id="PRO_5045772087" evidence="1">
    <location>
        <begin position="24"/>
        <end position="189"/>
    </location>
</feature>
<dbReference type="PANTHER" id="PTHR10900:SF77">
    <property type="entry name" value="FI19380P1"/>
    <property type="match status" value="1"/>
</dbReference>
<feature type="signal peptide" evidence="1">
    <location>
        <begin position="1"/>
        <end position="23"/>
    </location>
</feature>
<reference evidence="4" key="1">
    <citation type="journal article" date="2019" name="Int. J. Syst. Evol. Microbiol.">
        <title>The Global Catalogue of Microorganisms (GCM) 10K type strain sequencing project: providing services to taxonomists for standard genome sequencing and annotation.</title>
        <authorList>
            <consortium name="The Broad Institute Genomics Platform"/>
            <consortium name="The Broad Institute Genome Sequencing Center for Infectious Disease"/>
            <person name="Wu L."/>
            <person name="Ma J."/>
        </authorList>
    </citation>
    <scope>NUCLEOTIDE SEQUENCE [LARGE SCALE GENOMIC DNA]</scope>
    <source>
        <strain evidence="4">CCUG 62952</strain>
    </source>
</reference>
<keyword evidence="4" id="KW-1185">Reference proteome</keyword>
<keyword evidence="1" id="KW-0732">Signal</keyword>
<accession>A0ABW3D0I2</accession>
<dbReference type="InterPro" id="IPR036378">
    <property type="entry name" value="FAS1_dom_sf"/>
</dbReference>
<sequence length="189" mass="19678">MKMGKFFAVLVLLTFGFQGSAQCDDAKKNTKELAYNDVEMAQADIVDVAASLEDFSTLVTAVKAAGLVETLKSDGPFTVFAPTNKAFSKLPAGTLDGLLKPESKGTLSNILTYHVVSGRVMASDVVSAIKSNKGEFTIKTVSGGKLTASLDGDSVILTDESGGISTITKTDVGASNGIIHVIDTVVLPE</sequence>
<dbReference type="InterPro" id="IPR050904">
    <property type="entry name" value="Adhesion/Biosynth-related"/>
</dbReference>
<dbReference type="SUPFAM" id="SSF82153">
    <property type="entry name" value="FAS1 domain"/>
    <property type="match status" value="1"/>
</dbReference>
<dbReference type="RefSeq" id="WP_386407926.1">
    <property type="nucleotide sequence ID" value="NZ_JBHTJH010000010.1"/>
</dbReference>
<protein>
    <submittedName>
        <fullName evidence="3">Fasciclin domain-containing protein</fullName>
    </submittedName>
</protein>